<keyword evidence="1" id="KW-0547">Nucleotide-binding</keyword>
<feature type="compositionally biased region" description="Polar residues" evidence="5">
    <location>
        <begin position="306"/>
        <end position="316"/>
    </location>
</feature>
<feature type="region of interest" description="Disordered" evidence="5">
    <location>
        <begin position="1"/>
        <end position="49"/>
    </location>
</feature>
<dbReference type="CDD" id="cd18808">
    <property type="entry name" value="SF1_C_Upf1"/>
    <property type="match status" value="1"/>
</dbReference>
<dbReference type="InterPro" id="IPR045055">
    <property type="entry name" value="DNA2/NAM7-like"/>
</dbReference>
<feature type="compositionally biased region" description="Polar residues" evidence="5">
    <location>
        <begin position="408"/>
        <end position="419"/>
    </location>
</feature>
<evidence type="ECO:0000259" key="6">
    <source>
        <dbReference type="Pfam" id="PF13086"/>
    </source>
</evidence>
<dbReference type="GO" id="GO:0004386">
    <property type="term" value="F:helicase activity"/>
    <property type="evidence" value="ECO:0007669"/>
    <property type="project" value="UniProtKB-KW"/>
</dbReference>
<gene>
    <name evidence="8" type="ORF">EAI_04211</name>
</gene>
<evidence type="ECO:0000259" key="7">
    <source>
        <dbReference type="Pfam" id="PF13087"/>
    </source>
</evidence>
<dbReference type="FunCoup" id="E2C4Q6">
    <property type="interactions" value="106"/>
</dbReference>
<feature type="compositionally biased region" description="Basic and acidic residues" evidence="5">
    <location>
        <begin position="1"/>
        <end position="34"/>
    </location>
</feature>
<name>E2C4Q6_HARSA</name>
<dbReference type="InterPro" id="IPR047187">
    <property type="entry name" value="SF1_C_Upf1"/>
</dbReference>
<dbReference type="STRING" id="610380.E2C4Q6"/>
<dbReference type="FunFam" id="3.40.50.300:FF:000326">
    <property type="entry name" value="P-loop containing nucleoside triphosphate hydrolase"/>
    <property type="match status" value="1"/>
</dbReference>
<dbReference type="Proteomes" id="UP000008237">
    <property type="component" value="Unassembled WGS sequence"/>
</dbReference>
<dbReference type="InterPro" id="IPR027417">
    <property type="entry name" value="P-loop_NTPase"/>
</dbReference>
<feature type="region of interest" description="Disordered" evidence="5">
    <location>
        <begin position="218"/>
        <end position="558"/>
    </location>
</feature>
<evidence type="ECO:0000256" key="1">
    <source>
        <dbReference type="ARBA" id="ARBA00022741"/>
    </source>
</evidence>
<organism evidence="9">
    <name type="scientific">Harpegnathos saltator</name>
    <name type="common">Jerdon's jumping ant</name>
    <dbReference type="NCBI Taxonomy" id="610380"/>
    <lineage>
        <taxon>Eukaryota</taxon>
        <taxon>Metazoa</taxon>
        <taxon>Ecdysozoa</taxon>
        <taxon>Arthropoda</taxon>
        <taxon>Hexapoda</taxon>
        <taxon>Insecta</taxon>
        <taxon>Pterygota</taxon>
        <taxon>Neoptera</taxon>
        <taxon>Endopterygota</taxon>
        <taxon>Hymenoptera</taxon>
        <taxon>Apocrita</taxon>
        <taxon>Aculeata</taxon>
        <taxon>Formicoidea</taxon>
        <taxon>Formicidae</taxon>
        <taxon>Ponerinae</taxon>
        <taxon>Ponerini</taxon>
        <taxon>Harpegnathos</taxon>
    </lineage>
</organism>
<feature type="compositionally biased region" description="Basic and acidic residues" evidence="5">
    <location>
        <begin position="374"/>
        <end position="407"/>
    </location>
</feature>
<dbReference type="GO" id="GO:0005524">
    <property type="term" value="F:ATP binding"/>
    <property type="evidence" value="ECO:0007669"/>
    <property type="project" value="UniProtKB-KW"/>
</dbReference>
<evidence type="ECO:0000256" key="4">
    <source>
        <dbReference type="ARBA" id="ARBA00022840"/>
    </source>
</evidence>
<dbReference type="CDD" id="cd18042">
    <property type="entry name" value="DEXXQc_SETX"/>
    <property type="match status" value="1"/>
</dbReference>
<feature type="compositionally biased region" description="Basic and acidic residues" evidence="5">
    <location>
        <begin position="493"/>
        <end position="514"/>
    </location>
</feature>
<dbReference type="PANTHER" id="PTHR10887">
    <property type="entry name" value="DNA2/NAM7 HELICASE FAMILY"/>
    <property type="match status" value="1"/>
</dbReference>
<dbReference type="GO" id="GO:0016604">
    <property type="term" value="C:nuclear body"/>
    <property type="evidence" value="ECO:0007669"/>
    <property type="project" value="TreeGrafter"/>
</dbReference>
<keyword evidence="2" id="KW-0378">Hydrolase</keyword>
<dbReference type="Gene3D" id="3.40.50.300">
    <property type="entry name" value="P-loop containing nucleotide triphosphate hydrolases"/>
    <property type="match status" value="2"/>
</dbReference>
<dbReference type="PANTHER" id="PTHR10887:SF495">
    <property type="entry name" value="HELICASE SENATAXIN ISOFORM X1-RELATED"/>
    <property type="match status" value="1"/>
</dbReference>
<feature type="compositionally biased region" description="Low complexity" evidence="5">
    <location>
        <begin position="250"/>
        <end position="260"/>
    </location>
</feature>
<keyword evidence="9" id="KW-1185">Reference proteome</keyword>
<protein>
    <submittedName>
        <fullName evidence="8">Probable helicase senataxin</fullName>
    </submittedName>
</protein>
<evidence type="ECO:0000256" key="5">
    <source>
        <dbReference type="SAM" id="MobiDB-lite"/>
    </source>
</evidence>
<keyword evidence="4" id="KW-0067">ATP-binding</keyword>
<dbReference type="InterPro" id="IPR041679">
    <property type="entry name" value="DNA2/NAM7-like_C"/>
</dbReference>
<dbReference type="Pfam" id="PF13086">
    <property type="entry name" value="AAA_11"/>
    <property type="match status" value="1"/>
</dbReference>
<sequence>MDIDADNKAKESSSKTVNKEHITREKTDSFDRTNDTAYPKGPTFTSSGDQVIKVEDELQLTDEDEEALLAVASTSNKVICKTTPIKLKKIKHEPKTRFSEIDVVNLSDNEDGIFPYSQLFDIKFEDKVKQEVEIKQEYISNDTEKVESTDMNDEVIVLTDSEDDDNPWLQRLSRSQLFNENKDELIEKGQEDKVASIVKEEVDLGTWQEDDVSKMIQDTIPSTSKDLNEMADVGISEESVRKEIPRERTTTSTADDNNTNLLAAGMSEMDVDNADLSNEPNSESIDHAAKQKTDAKQSAESHKQTETSSNNTSPLTSAKHKSRLAIATKRAIPLIEPPYLPSSRRGRPKSRDLRGDFSKDSNKDRSSKASKIPGNEEKLSSNSAAEEKTQRLKEKMDDHFYNKDQRQGKGSSRGSPDNTSSSKSSISKKEKKIIAEERKAKLKKIAEETRPENNKNIKRGPGKPRVKITLKNRGDFLCNEQEVRAPKPSTSKSAERTKPSNDKGNRATSAREAESAVTESMIDDVEARKSQREDAFKNAADNVAPTLKHQSVEDRSDVTAATVSELPDKSEECSSALKNNHSVKLTKTKKNKNVCFSGEVDIREYEIESENTLKKLIGKDAPIPTDKLVRTEKTHPEWSPKLEEYLLRIFMWNPVWLEEQRYLRSEPPIVPQDELQPLKVRYDSFRHYYDVVLPVMLLETWHTINKEFEMIERNARHVTAMCSIVANSITHVPIPATNLFLTNLMLEVLVTREDLVRQNHPTLGDLVSFEYVMYANGRQTFHKVFAYIIHKHESVITEFTRYNEDLRQYVSNPYQVITYNIQTRPIECNILLNRVHRVRTVMYLRANMRMVQALQYFPQSPLSELILRPNVHEYQLPPLNSSLTCNSLITEDKLNQKQLEAVFRVTDAVMKKQAKLCLIQGPPGTGKSKVIVNLVAQILYGEREHSNASEKNKILLCAPSNAAIDEIVTRLLVIRSYLKQKYNYTFNLVRFGRPEHMHPLAKNISAPELARRHLRKFTESVVCWSSNSTTNRMSEKTKLERQIDLLQATLRNPASLSEARRREIKRKLTDASSRYELLLTGKLFEEIDQKDRNKFQRPSEDVILAGADIIACTLSSCYTNQMESIFGANREKLSVCIVDEATQSCEAETLIPLMLGVNTLVLVGDPNQLPATILSQRAKKLGLDQSIFSRMQRAFTSQTNNPIIMLDTQYRMAYSISYWPNRYFYDCKLKNATELRISFPFHPYRVLSHNSVQNNDRFSNTTEAEFVSNMIYAMLIYAKWEDTNEPVTLGVLTPYNNQRTVVLNKINEKISNLPENMRKKIAYEVNTVDSFQGQERDIIIMSCVRSHGIGFMSDKQRLCVALTRAKHSLILCGNFNTFMKDQMWNSLLSDARSRGVLCNVDANATSTIIKPFIVK</sequence>
<feature type="domain" description="DNA2/NAM7 helicase-like C-terminal" evidence="7">
    <location>
        <begin position="1183"/>
        <end position="1374"/>
    </location>
</feature>
<evidence type="ECO:0000256" key="3">
    <source>
        <dbReference type="ARBA" id="ARBA00022806"/>
    </source>
</evidence>
<evidence type="ECO:0000313" key="9">
    <source>
        <dbReference type="Proteomes" id="UP000008237"/>
    </source>
</evidence>
<keyword evidence="3 8" id="KW-0347">Helicase</keyword>
<dbReference type="GO" id="GO:0005694">
    <property type="term" value="C:chromosome"/>
    <property type="evidence" value="ECO:0007669"/>
    <property type="project" value="UniProtKB-ARBA"/>
</dbReference>
<feature type="compositionally biased region" description="Basic residues" evidence="5">
    <location>
        <begin position="456"/>
        <end position="470"/>
    </location>
</feature>
<dbReference type="GO" id="GO:0016787">
    <property type="term" value="F:hydrolase activity"/>
    <property type="evidence" value="ECO:0007669"/>
    <property type="project" value="UniProtKB-KW"/>
</dbReference>
<dbReference type="EMBL" id="GL452568">
    <property type="protein sequence ID" value="EFN77064.1"/>
    <property type="molecule type" value="Genomic_DNA"/>
</dbReference>
<dbReference type="OrthoDB" id="2285229at2759"/>
<evidence type="ECO:0000256" key="2">
    <source>
        <dbReference type="ARBA" id="ARBA00022801"/>
    </source>
</evidence>
<feature type="compositionally biased region" description="Basic and acidic residues" evidence="5">
    <location>
        <begin position="284"/>
        <end position="305"/>
    </location>
</feature>
<feature type="domain" description="DNA2/NAM7 helicase helicase" evidence="6">
    <location>
        <begin position="893"/>
        <end position="1176"/>
    </location>
</feature>
<dbReference type="SUPFAM" id="SSF52540">
    <property type="entry name" value="P-loop containing nucleoside triphosphate hydrolases"/>
    <property type="match status" value="1"/>
</dbReference>
<dbReference type="InParanoid" id="E2C4Q6"/>
<proteinExistence type="predicted"/>
<dbReference type="GO" id="GO:0001147">
    <property type="term" value="F:transcription termination site sequence-specific DNA binding"/>
    <property type="evidence" value="ECO:0007669"/>
    <property type="project" value="TreeGrafter"/>
</dbReference>
<accession>E2C4Q6</accession>
<feature type="compositionally biased region" description="Basic and acidic residues" evidence="5">
    <location>
        <begin position="349"/>
        <end position="367"/>
    </location>
</feature>
<reference evidence="8 9" key="1">
    <citation type="journal article" date="2010" name="Science">
        <title>Genomic comparison of the ants Camponotus floridanus and Harpegnathos saltator.</title>
        <authorList>
            <person name="Bonasio R."/>
            <person name="Zhang G."/>
            <person name="Ye C."/>
            <person name="Mutti N.S."/>
            <person name="Fang X."/>
            <person name="Qin N."/>
            <person name="Donahue G."/>
            <person name="Yang P."/>
            <person name="Li Q."/>
            <person name="Li C."/>
            <person name="Zhang P."/>
            <person name="Huang Z."/>
            <person name="Berger S.L."/>
            <person name="Reinberg D."/>
            <person name="Wang J."/>
            <person name="Liebig J."/>
        </authorList>
    </citation>
    <scope>NUCLEOTIDE SEQUENCE [LARGE SCALE GENOMIC DNA]</scope>
    <source>
        <strain evidence="8 9">R22 G/1</strain>
    </source>
</reference>
<feature type="compositionally biased region" description="Basic and acidic residues" evidence="5">
    <location>
        <begin position="525"/>
        <end position="536"/>
    </location>
</feature>
<evidence type="ECO:0000313" key="8">
    <source>
        <dbReference type="EMBL" id="EFN77064.1"/>
    </source>
</evidence>
<feature type="compositionally biased region" description="Basic and acidic residues" evidence="5">
    <location>
        <begin position="238"/>
        <end position="249"/>
    </location>
</feature>
<dbReference type="OMA" id="LCFIQGP"/>
<dbReference type="Pfam" id="PF13087">
    <property type="entry name" value="AAA_12"/>
    <property type="match status" value="1"/>
</dbReference>
<dbReference type="InterPro" id="IPR041677">
    <property type="entry name" value="DNA2/NAM7_AAA_11"/>
</dbReference>
<dbReference type="GO" id="GO:0006369">
    <property type="term" value="P:termination of RNA polymerase II transcription"/>
    <property type="evidence" value="ECO:0007669"/>
    <property type="project" value="TreeGrafter"/>
</dbReference>
<feature type="compositionally biased region" description="Basic and acidic residues" evidence="5">
    <location>
        <begin position="432"/>
        <end position="455"/>
    </location>
</feature>